<feature type="region of interest" description="Disordered" evidence="1">
    <location>
        <begin position="77"/>
        <end position="169"/>
    </location>
</feature>
<gene>
    <name evidence="2" type="ORF">L3X38_041478</name>
</gene>
<feature type="compositionally biased region" description="Low complexity" evidence="1">
    <location>
        <begin position="146"/>
        <end position="160"/>
    </location>
</feature>
<protein>
    <submittedName>
        <fullName evidence="2">Uncharacterized protein</fullName>
    </submittedName>
</protein>
<evidence type="ECO:0000256" key="1">
    <source>
        <dbReference type="SAM" id="MobiDB-lite"/>
    </source>
</evidence>
<dbReference type="EMBL" id="JAJFAZ020000008">
    <property type="protein sequence ID" value="KAI5312305.1"/>
    <property type="molecule type" value="Genomic_DNA"/>
</dbReference>
<reference evidence="2 3" key="1">
    <citation type="journal article" date="2022" name="G3 (Bethesda)">
        <title>Whole-genome sequence and methylome profiling of the almond [Prunus dulcis (Mill.) D.A. Webb] cultivar 'Nonpareil'.</title>
        <authorList>
            <person name="D'Amico-Willman K.M."/>
            <person name="Ouma W.Z."/>
            <person name="Meulia T."/>
            <person name="Sideli G.M."/>
            <person name="Gradziel T.M."/>
            <person name="Fresnedo-Ramirez J."/>
        </authorList>
    </citation>
    <scope>NUCLEOTIDE SEQUENCE [LARGE SCALE GENOMIC DNA]</scope>
    <source>
        <strain evidence="2">Clone GOH B32 T37-40</strain>
    </source>
</reference>
<dbReference type="Proteomes" id="UP001054821">
    <property type="component" value="Chromosome 8"/>
</dbReference>
<keyword evidence="3" id="KW-1185">Reference proteome</keyword>
<evidence type="ECO:0000313" key="2">
    <source>
        <dbReference type="EMBL" id="KAI5312305.1"/>
    </source>
</evidence>
<sequence>MHKVRLGFQSGICVGSCHKTNFSSLLPPMYHKQLEKPYKSRVRSAAEPPLSSNPKDKHLRTYNLETKCCIYNQAGHNKRKCARTNDGGSSSQVPSQRQKKRAPQGNTSTHRVIRQSRHKQASSSTQSRQKQPIISKAKKRTKHHQASSQSNQGPQPSQASRFEEASQFE</sequence>
<dbReference type="AlphaFoldDB" id="A0AAD4UT22"/>
<feature type="compositionally biased region" description="Basic residues" evidence="1">
    <location>
        <begin position="111"/>
        <end position="120"/>
    </location>
</feature>
<comment type="caution">
    <text evidence="2">The sequence shown here is derived from an EMBL/GenBank/DDBJ whole genome shotgun (WGS) entry which is preliminary data.</text>
</comment>
<feature type="compositionally biased region" description="Basic residues" evidence="1">
    <location>
        <begin position="136"/>
        <end position="145"/>
    </location>
</feature>
<feature type="compositionally biased region" description="Polar residues" evidence="1">
    <location>
        <begin position="86"/>
        <end position="96"/>
    </location>
</feature>
<feature type="compositionally biased region" description="Polar residues" evidence="1">
    <location>
        <begin position="121"/>
        <end position="132"/>
    </location>
</feature>
<organism evidence="2 3">
    <name type="scientific">Prunus dulcis</name>
    <name type="common">Almond</name>
    <name type="synonym">Amygdalus dulcis</name>
    <dbReference type="NCBI Taxonomy" id="3755"/>
    <lineage>
        <taxon>Eukaryota</taxon>
        <taxon>Viridiplantae</taxon>
        <taxon>Streptophyta</taxon>
        <taxon>Embryophyta</taxon>
        <taxon>Tracheophyta</taxon>
        <taxon>Spermatophyta</taxon>
        <taxon>Magnoliopsida</taxon>
        <taxon>eudicotyledons</taxon>
        <taxon>Gunneridae</taxon>
        <taxon>Pentapetalae</taxon>
        <taxon>rosids</taxon>
        <taxon>fabids</taxon>
        <taxon>Rosales</taxon>
        <taxon>Rosaceae</taxon>
        <taxon>Amygdaloideae</taxon>
        <taxon>Amygdaleae</taxon>
        <taxon>Prunus</taxon>
    </lineage>
</organism>
<proteinExistence type="predicted"/>
<evidence type="ECO:0000313" key="3">
    <source>
        <dbReference type="Proteomes" id="UP001054821"/>
    </source>
</evidence>
<feature type="region of interest" description="Disordered" evidence="1">
    <location>
        <begin position="37"/>
        <end position="58"/>
    </location>
</feature>
<name>A0AAD4UT22_PRUDU</name>
<accession>A0AAD4UT22</accession>